<evidence type="ECO:0000313" key="2">
    <source>
        <dbReference type="Proteomes" id="UP001501126"/>
    </source>
</evidence>
<sequence>MEVGNIKDWKRVLFILPVLNHTEQEKFRELLLEMKEMNSGLQLETIVWEPDKRKAGAKNHVRHPNEMNGTDFSLFGKLKNEHLKHYFLGDFEVLVVFPFEFPEKVRKLFKKTENGLKIGFTPKEDFYSAVFSDSSNQFSEKVRLFRKYVLRR</sequence>
<dbReference type="Proteomes" id="UP001501126">
    <property type="component" value="Unassembled WGS sequence"/>
</dbReference>
<dbReference type="Pfam" id="PF21857">
    <property type="entry name" value="DUF6913"/>
    <property type="match status" value="1"/>
</dbReference>
<accession>A0ABN1MTJ6</accession>
<dbReference type="EMBL" id="BAAAFH010000022">
    <property type="protein sequence ID" value="GAA0876347.1"/>
    <property type="molecule type" value="Genomic_DNA"/>
</dbReference>
<dbReference type="RefSeq" id="WP_425542675.1">
    <property type="nucleotide sequence ID" value="NZ_BAAAFH010000022.1"/>
</dbReference>
<name>A0ABN1MTJ6_9FLAO</name>
<protein>
    <submittedName>
        <fullName evidence="1">Uncharacterized protein</fullName>
    </submittedName>
</protein>
<keyword evidence="2" id="KW-1185">Reference proteome</keyword>
<gene>
    <name evidence="1" type="ORF">GCM10009118_27570</name>
</gene>
<organism evidence="1 2">
    <name type="scientific">Wandonia haliotis</name>
    <dbReference type="NCBI Taxonomy" id="574963"/>
    <lineage>
        <taxon>Bacteria</taxon>
        <taxon>Pseudomonadati</taxon>
        <taxon>Bacteroidota</taxon>
        <taxon>Flavobacteriia</taxon>
        <taxon>Flavobacteriales</taxon>
        <taxon>Crocinitomicaceae</taxon>
        <taxon>Wandonia</taxon>
    </lineage>
</organism>
<proteinExistence type="predicted"/>
<reference evidence="1 2" key="1">
    <citation type="journal article" date="2019" name="Int. J. Syst. Evol. Microbiol.">
        <title>The Global Catalogue of Microorganisms (GCM) 10K type strain sequencing project: providing services to taxonomists for standard genome sequencing and annotation.</title>
        <authorList>
            <consortium name="The Broad Institute Genomics Platform"/>
            <consortium name="The Broad Institute Genome Sequencing Center for Infectious Disease"/>
            <person name="Wu L."/>
            <person name="Ma J."/>
        </authorList>
    </citation>
    <scope>NUCLEOTIDE SEQUENCE [LARGE SCALE GENOMIC DNA]</scope>
    <source>
        <strain evidence="1 2">JCM 16083</strain>
    </source>
</reference>
<evidence type="ECO:0000313" key="1">
    <source>
        <dbReference type="EMBL" id="GAA0876347.1"/>
    </source>
</evidence>
<dbReference type="InterPro" id="IPR054207">
    <property type="entry name" value="DUF6913"/>
</dbReference>
<comment type="caution">
    <text evidence="1">The sequence shown here is derived from an EMBL/GenBank/DDBJ whole genome shotgun (WGS) entry which is preliminary data.</text>
</comment>